<evidence type="ECO:0000313" key="1">
    <source>
        <dbReference type="EMBL" id="MER7371635.1"/>
    </source>
</evidence>
<comment type="caution">
    <text evidence="1">The sequence shown here is derived from an EMBL/GenBank/DDBJ whole genome shotgun (WGS) entry which is preliminary data.</text>
</comment>
<dbReference type="RefSeq" id="WP_190068644.1">
    <property type="nucleotide sequence ID" value="NZ_BNBM01000002.1"/>
</dbReference>
<dbReference type="Pfam" id="PF12261">
    <property type="entry name" value="T_hemolysin"/>
    <property type="match status" value="1"/>
</dbReference>
<protein>
    <submittedName>
        <fullName evidence="1">Thermostable hemolysin</fullName>
    </submittedName>
</protein>
<keyword evidence="2" id="KW-1185">Reference proteome</keyword>
<proteinExistence type="predicted"/>
<accession>A0ABV1XJI2</accession>
<organism evidence="1 2">
    <name type="scientific">Streptomyces lanatus</name>
    <dbReference type="NCBI Taxonomy" id="66900"/>
    <lineage>
        <taxon>Bacteria</taxon>
        <taxon>Bacillati</taxon>
        <taxon>Actinomycetota</taxon>
        <taxon>Actinomycetes</taxon>
        <taxon>Kitasatosporales</taxon>
        <taxon>Streptomycetaceae</taxon>
        <taxon>Streptomyces</taxon>
    </lineage>
</organism>
<reference evidence="1 2" key="1">
    <citation type="submission" date="2024-06" db="EMBL/GenBank/DDBJ databases">
        <title>The Natural Products Discovery Center: Release of the First 8490 Sequenced Strains for Exploring Actinobacteria Biosynthetic Diversity.</title>
        <authorList>
            <person name="Kalkreuter E."/>
            <person name="Kautsar S.A."/>
            <person name="Yang D."/>
            <person name="Bader C.D."/>
            <person name="Teijaro C.N."/>
            <person name="Fluegel L."/>
            <person name="Davis C.M."/>
            <person name="Simpson J.R."/>
            <person name="Lauterbach L."/>
            <person name="Steele A.D."/>
            <person name="Gui C."/>
            <person name="Meng S."/>
            <person name="Li G."/>
            <person name="Viehrig K."/>
            <person name="Ye F."/>
            <person name="Su P."/>
            <person name="Kiefer A.F."/>
            <person name="Nichols A."/>
            <person name="Cepeda A.J."/>
            <person name="Yan W."/>
            <person name="Fan B."/>
            <person name="Jiang Y."/>
            <person name="Adhikari A."/>
            <person name="Zheng C.-J."/>
            <person name="Schuster L."/>
            <person name="Cowan T.M."/>
            <person name="Smanski M.J."/>
            <person name="Chevrette M.G."/>
            <person name="De Carvalho L.P.S."/>
            <person name="Shen B."/>
        </authorList>
    </citation>
    <scope>NUCLEOTIDE SEQUENCE [LARGE SCALE GENOMIC DNA]</scope>
    <source>
        <strain evidence="1 2">NPDC000155</strain>
    </source>
</reference>
<dbReference type="EMBL" id="JBEPFB010000001">
    <property type="protein sequence ID" value="MER7371635.1"/>
    <property type="molecule type" value="Genomic_DNA"/>
</dbReference>
<gene>
    <name evidence="1" type="ORF">ABT384_03110</name>
</gene>
<evidence type="ECO:0000313" key="2">
    <source>
        <dbReference type="Proteomes" id="UP001486207"/>
    </source>
</evidence>
<dbReference type="InterPro" id="IPR022050">
    <property type="entry name" value="T_hemolysin"/>
</dbReference>
<sequence>MEIAIAQSGTSEWYEARTFAQHSYRKAYGATTEPGPDRFVTVREAAGGPIAACAGLTGPGPGGFFSENYLGGPVEQVLATVVETAPERSEVVEVGPLAGSGGAGGELIRLLPIIAWCQGKRFILATVTDKVERSMAAAGVPFLPLRQATTHWMDDARRAAWGTYYDRSPNTGVVPLDSIGGLIDSLTGRYNFVELAVRTLVGTAQEVSGAHA</sequence>
<dbReference type="Proteomes" id="UP001486207">
    <property type="component" value="Unassembled WGS sequence"/>
</dbReference>
<name>A0ABV1XJI2_9ACTN</name>